<dbReference type="Proteomes" id="UP001596548">
    <property type="component" value="Unassembled WGS sequence"/>
</dbReference>
<evidence type="ECO:0000313" key="3">
    <source>
        <dbReference type="Proteomes" id="UP001596548"/>
    </source>
</evidence>
<reference evidence="3" key="1">
    <citation type="journal article" date="2019" name="Int. J. Syst. Evol. Microbiol.">
        <title>The Global Catalogue of Microorganisms (GCM) 10K type strain sequencing project: providing services to taxonomists for standard genome sequencing and annotation.</title>
        <authorList>
            <consortium name="The Broad Institute Genomics Platform"/>
            <consortium name="The Broad Institute Genome Sequencing Center for Infectious Disease"/>
            <person name="Wu L."/>
            <person name="Ma J."/>
        </authorList>
    </citation>
    <scope>NUCLEOTIDE SEQUENCE [LARGE SCALE GENOMIC DNA]</scope>
    <source>
        <strain evidence="3">XZYJT-10</strain>
    </source>
</reference>
<dbReference type="RefSeq" id="WP_378975843.1">
    <property type="nucleotide sequence ID" value="NZ_JBHTBJ010000037.1"/>
</dbReference>
<feature type="compositionally biased region" description="Basic and acidic residues" evidence="1">
    <location>
        <begin position="38"/>
        <end position="48"/>
    </location>
</feature>
<keyword evidence="3" id="KW-1185">Reference proteome</keyword>
<gene>
    <name evidence="2" type="ORF">ACFQS1_32650</name>
</gene>
<protein>
    <submittedName>
        <fullName evidence="2">Uncharacterized protein</fullName>
    </submittedName>
</protein>
<comment type="caution">
    <text evidence="2">The sequence shown here is derived from an EMBL/GenBank/DDBJ whole genome shotgun (WGS) entry which is preliminary data.</text>
</comment>
<sequence>MSMGRSPDRADALIDRVGEREALAELLDAVRGGQSRAPAERARPMPPA</sequence>
<feature type="region of interest" description="Disordered" evidence="1">
    <location>
        <begin position="28"/>
        <end position="48"/>
    </location>
</feature>
<proteinExistence type="predicted"/>
<accession>A0ABW2I1J8</accession>
<name>A0ABW2I1J8_9ACTN</name>
<dbReference type="EMBL" id="JBHTBJ010000037">
    <property type="protein sequence ID" value="MFC7278742.1"/>
    <property type="molecule type" value="Genomic_DNA"/>
</dbReference>
<organism evidence="2 3">
    <name type="scientific">Paractinoplanes rhizophilus</name>
    <dbReference type="NCBI Taxonomy" id="1416877"/>
    <lineage>
        <taxon>Bacteria</taxon>
        <taxon>Bacillati</taxon>
        <taxon>Actinomycetota</taxon>
        <taxon>Actinomycetes</taxon>
        <taxon>Micromonosporales</taxon>
        <taxon>Micromonosporaceae</taxon>
        <taxon>Paractinoplanes</taxon>
    </lineage>
</organism>
<evidence type="ECO:0000256" key="1">
    <source>
        <dbReference type="SAM" id="MobiDB-lite"/>
    </source>
</evidence>
<evidence type="ECO:0000313" key="2">
    <source>
        <dbReference type="EMBL" id="MFC7278742.1"/>
    </source>
</evidence>